<feature type="region of interest" description="Disordered" evidence="1">
    <location>
        <begin position="355"/>
        <end position="415"/>
    </location>
</feature>
<feature type="compositionally biased region" description="Basic and acidic residues" evidence="1">
    <location>
        <begin position="602"/>
        <end position="616"/>
    </location>
</feature>
<keyword evidence="2" id="KW-1133">Transmembrane helix</keyword>
<dbReference type="Proteomes" id="UP000694843">
    <property type="component" value="Unplaced"/>
</dbReference>
<dbReference type="RefSeq" id="XP_018018415.1">
    <property type="nucleotide sequence ID" value="XM_018162926.2"/>
</dbReference>
<dbReference type="KEGG" id="hazt:108674939"/>
<feature type="transmembrane region" description="Helical" evidence="2">
    <location>
        <begin position="12"/>
        <end position="33"/>
    </location>
</feature>
<feature type="transmembrane region" description="Helical" evidence="2">
    <location>
        <begin position="472"/>
        <end position="496"/>
    </location>
</feature>
<keyword evidence="3" id="KW-1185">Reference proteome</keyword>
<name>A0A8B7NXH2_HYAAZ</name>
<evidence type="ECO:0000313" key="3">
    <source>
        <dbReference type="Proteomes" id="UP000694843"/>
    </source>
</evidence>
<sequence>MGCCSSPRTTVAGVAVLHLVGALGCIGLCSYLLTLEGPKLELVLTQSWTLLTTMHLPVVVDADGNVVTNRNRSGSEVILVSGTDHRDDEPMGRSAYEIRLTDEPEKDDVSGEREFVPDIDESSDARVLDVIDKRTGIFLQEDEENEDFLDENEPNTLLYLNNNASGSVDNETVRSNEDFYGYLPLNFSDHDVGNGASNLSFSRENYSLAENDLNVTEIPIVEDEYEMFANNSASLGGNEEVNNLTTILDPHVLYVDVPDHKVTNISDIQDTFSSNRPEGNGNNMELTTPRILRSEEESFPTSSEFMSVSVTRRSAVTPTFNTLFTELSSVGPNLIVSESPSNVSTDSLINAVHGSSSGGTNGFDSSSPAPDGYVVTSTSTTPDNERSNSSFDDTELLPTAQPLRSGDQPRFSRMHHSNNFSLEDDNYSGDEPFTFTIPPIVTTTGFISAVLTSTNPADPETDPELSSLLFELTAGACVLGLLVYFILCVIAATLLLSAAIWRLEELMLPWLVLEWVSLLSAIAVVGVLTWRLLEEGVLLWCWWLVVLGTAVVVVLILCLVLVMEAYQTLPYEITYDAPDAYEMQYITDKRRTSTCGQPPSEWQRHTRSDFEMSTHL</sequence>
<keyword evidence="2" id="KW-0472">Membrane</keyword>
<organism evidence="3 4">
    <name type="scientific">Hyalella azteca</name>
    <name type="common">Amphipod</name>
    <dbReference type="NCBI Taxonomy" id="294128"/>
    <lineage>
        <taxon>Eukaryota</taxon>
        <taxon>Metazoa</taxon>
        <taxon>Ecdysozoa</taxon>
        <taxon>Arthropoda</taxon>
        <taxon>Crustacea</taxon>
        <taxon>Multicrustacea</taxon>
        <taxon>Malacostraca</taxon>
        <taxon>Eumalacostraca</taxon>
        <taxon>Peracarida</taxon>
        <taxon>Amphipoda</taxon>
        <taxon>Senticaudata</taxon>
        <taxon>Talitrida</taxon>
        <taxon>Talitroidea</taxon>
        <taxon>Hyalellidae</taxon>
        <taxon>Hyalella</taxon>
    </lineage>
</organism>
<keyword evidence="2" id="KW-0812">Transmembrane</keyword>
<evidence type="ECO:0000256" key="2">
    <source>
        <dbReference type="SAM" id="Phobius"/>
    </source>
</evidence>
<dbReference type="GeneID" id="108674939"/>
<dbReference type="AlphaFoldDB" id="A0A8B7NXH2"/>
<protein>
    <submittedName>
        <fullName evidence="4">Uncharacterized protein LOC108674939 isoform X1</fullName>
    </submittedName>
</protein>
<accession>A0A8B7NXH2</accession>
<feature type="transmembrane region" description="Helical" evidence="2">
    <location>
        <begin position="508"/>
        <end position="530"/>
    </location>
</feature>
<feature type="compositionally biased region" description="Polar residues" evidence="1">
    <location>
        <begin position="375"/>
        <end position="391"/>
    </location>
</feature>
<dbReference type="OrthoDB" id="10652999at2759"/>
<evidence type="ECO:0000256" key="1">
    <source>
        <dbReference type="SAM" id="MobiDB-lite"/>
    </source>
</evidence>
<feature type="transmembrane region" description="Helical" evidence="2">
    <location>
        <begin position="542"/>
        <end position="562"/>
    </location>
</feature>
<reference evidence="4" key="1">
    <citation type="submission" date="2025-08" db="UniProtKB">
        <authorList>
            <consortium name="RefSeq"/>
        </authorList>
    </citation>
    <scope>IDENTIFICATION</scope>
    <source>
        <tissue evidence="4">Whole organism</tissue>
    </source>
</reference>
<proteinExistence type="predicted"/>
<evidence type="ECO:0000313" key="4">
    <source>
        <dbReference type="RefSeq" id="XP_018018415.1"/>
    </source>
</evidence>
<gene>
    <name evidence="4" type="primary">LOC108674939</name>
</gene>
<feature type="region of interest" description="Disordered" evidence="1">
    <location>
        <begin position="591"/>
        <end position="616"/>
    </location>
</feature>